<evidence type="ECO:0000313" key="2">
    <source>
        <dbReference type="Proteomes" id="UP000523955"/>
    </source>
</evidence>
<gene>
    <name evidence="1" type="ORF">H5V45_00890</name>
</gene>
<name>A0A7X0RCM4_9ACTN</name>
<comment type="caution">
    <text evidence="1">The sequence shown here is derived from an EMBL/GenBank/DDBJ whole genome shotgun (WGS) entry which is preliminary data.</text>
</comment>
<sequence>MVHLSDPLTRERALAWARGQSDDPELRPYPHEELESDEVSGGWAFADGRRLYVAGRDGSTGVSLLGHRDPEDTIAAWLVTRRHANRTLAPDDLGPWQQAAVRAVERGVTVAALDDPRIATADDRDHADWIWLSLRRSRVAPLRALAANDRLMGPPQPPGRGGRLTHACPLCGRPAPHQERYPRAVCDDCHEATLDAKGRRVRGRNVSMSGGFEARFCEPLPGSAPGPEGDGGPCPEVTRSGSVWVHGHACRMGEARFGGIVVEAL</sequence>
<reference evidence="1 2" key="1">
    <citation type="submission" date="2020-08" db="EMBL/GenBank/DDBJ databases">
        <authorList>
            <person name="Seo M.-J."/>
        </authorList>
    </citation>
    <scope>NUCLEOTIDE SEQUENCE [LARGE SCALE GENOMIC DNA]</scope>
    <source>
        <strain evidence="1 2">KIGAM211</strain>
    </source>
</reference>
<dbReference type="AlphaFoldDB" id="A0A7X0RCM4"/>
<dbReference type="Proteomes" id="UP000523955">
    <property type="component" value="Unassembled WGS sequence"/>
</dbReference>
<dbReference type="RefSeq" id="WP_185251192.1">
    <property type="nucleotide sequence ID" value="NZ_JACKXE010000001.1"/>
</dbReference>
<accession>A0A7X0RCM4</accession>
<proteinExistence type="predicted"/>
<protein>
    <submittedName>
        <fullName evidence="1">Uncharacterized protein</fullName>
    </submittedName>
</protein>
<evidence type="ECO:0000313" key="1">
    <source>
        <dbReference type="EMBL" id="MBB6625863.1"/>
    </source>
</evidence>
<keyword evidence="2" id="KW-1185">Reference proteome</keyword>
<organism evidence="1 2">
    <name type="scientific">Nocardioides luti</name>
    <dbReference type="NCBI Taxonomy" id="2761101"/>
    <lineage>
        <taxon>Bacteria</taxon>
        <taxon>Bacillati</taxon>
        <taxon>Actinomycetota</taxon>
        <taxon>Actinomycetes</taxon>
        <taxon>Propionibacteriales</taxon>
        <taxon>Nocardioidaceae</taxon>
        <taxon>Nocardioides</taxon>
    </lineage>
</organism>
<dbReference type="EMBL" id="JACKXE010000001">
    <property type="protein sequence ID" value="MBB6625863.1"/>
    <property type="molecule type" value="Genomic_DNA"/>
</dbReference>